<keyword evidence="2" id="KW-1185">Reference proteome</keyword>
<comment type="caution">
    <text evidence="1">The sequence shown here is derived from an EMBL/GenBank/DDBJ whole genome shotgun (WGS) entry which is preliminary data.</text>
</comment>
<evidence type="ECO:0008006" key="3">
    <source>
        <dbReference type="Google" id="ProtNLM"/>
    </source>
</evidence>
<name>A0AAV4MSV2_CAEEX</name>
<organism evidence="1 2">
    <name type="scientific">Caerostris extrusa</name>
    <name type="common">Bark spider</name>
    <name type="synonym">Caerostris bankana</name>
    <dbReference type="NCBI Taxonomy" id="172846"/>
    <lineage>
        <taxon>Eukaryota</taxon>
        <taxon>Metazoa</taxon>
        <taxon>Ecdysozoa</taxon>
        <taxon>Arthropoda</taxon>
        <taxon>Chelicerata</taxon>
        <taxon>Arachnida</taxon>
        <taxon>Araneae</taxon>
        <taxon>Araneomorphae</taxon>
        <taxon>Entelegynae</taxon>
        <taxon>Araneoidea</taxon>
        <taxon>Araneidae</taxon>
        <taxon>Caerostris</taxon>
    </lineage>
</organism>
<accession>A0AAV4MSV2</accession>
<evidence type="ECO:0000313" key="1">
    <source>
        <dbReference type="EMBL" id="GIX75066.1"/>
    </source>
</evidence>
<reference evidence="1 2" key="1">
    <citation type="submission" date="2021-06" db="EMBL/GenBank/DDBJ databases">
        <title>Caerostris extrusa draft genome.</title>
        <authorList>
            <person name="Kono N."/>
            <person name="Arakawa K."/>
        </authorList>
    </citation>
    <scope>NUCLEOTIDE SEQUENCE [LARGE SCALE GENOMIC DNA]</scope>
</reference>
<gene>
    <name evidence="1" type="ORF">CEXT_32491</name>
</gene>
<dbReference type="Proteomes" id="UP001054945">
    <property type="component" value="Unassembled WGS sequence"/>
</dbReference>
<proteinExistence type="predicted"/>
<dbReference type="AlphaFoldDB" id="A0AAV4MSV2"/>
<sequence>MFVRKSRRSANECAVVKLARLLFDGLFLPHGEFIEKANPICYILHEFFEGSKSCPIGLILTNKTTDTVTRRPMIKNVLGERTIFPSYNNRSLPFFFSATGAKPITGH</sequence>
<dbReference type="EMBL" id="BPLR01002556">
    <property type="protein sequence ID" value="GIX75066.1"/>
    <property type="molecule type" value="Genomic_DNA"/>
</dbReference>
<protein>
    <recommendedName>
        <fullName evidence="3">LAGLIDADG homing endonuclease</fullName>
    </recommendedName>
</protein>
<evidence type="ECO:0000313" key="2">
    <source>
        <dbReference type="Proteomes" id="UP001054945"/>
    </source>
</evidence>